<dbReference type="Pfam" id="PF06381">
    <property type="entry name" value="Phage_portal_3"/>
    <property type="match status" value="1"/>
</dbReference>
<reference evidence="3 4" key="1">
    <citation type="submission" date="2023-10" db="EMBL/GenBank/DDBJ databases">
        <title>Clonality and diversity in the soft rot Dickeya solani phytopathogen.</title>
        <authorList>
            <person name="Pedron J."/>
            <person name="Van Gijisegem F."/>
            <person name="Portier P."/>
            <person name="Taghouti G."/>
        </authorList>
    </citation>
    <scope>NUCLEOTIDE SEQUENCE [LARGE SCALE GENOMIC DNA]</scope>
    <source>
        <strain evidence="3 4">FVG2-MFV017-A9</strain>
    </source>
</reference>
<evidence type="ECO:0000313" key="3">
    <source>
        <dbReference type="EMBL" id="MDV7043360.1"/>
    </source>
</evidence>
<dbReference type="EMBL" id="JAWLLM010000015">
    <property type="protein sequence ID" value="MDV7043360.1"/>
    <property type="molecule type" value="Genomic_DNA"/>
</dbReference>
<feature type="compositionally biased region" description="Polar residues" evidence="1">
    <location>
        <begin position="445"/>
        <end position="466"/>
    </location>
</feature>
<name>A0ABU4EH49_9GAMM</name>
<evidence type="ECO:0000256" key="1">
    <source>
        <dbReference type="SAM" id="MobiDB-lite"/>
    </source>
</evidence>
<proteinExistence type="predicted"/>
<accession>A0ABU4EH49</accession>
<gene>
    <name evidence="3" type="ORF">RUJ08_14620</name>
</gene>
<organism evidence="3 4">
    <name type="scientific">Dickeya solani</name>
    <dbReference type="NCBI Taxonomy" id="1089444"/>
    <lineage>
        <taxon>Bacteria</taxon>
        <taxon>Pseudomonadati</taxon>
        <taxon>Pseudomonadota</taxon>
        <taxon>Gammaproteobacteria</taxon>
        <taxon>Enterobacterales</taxon>
        <taxon>Pectobacteriaceae</taxon>
        <taxon>Dickeya</taxon>
    </lineage>
</organism>
<dbReference type="InterPro" id="IPR006445">
    <property type="entry name" value="Phage-assoc_HI1409"/>
</dbReference>
<evidence type="ECO:0000313" key="4">
    <source>
        <dbReference type="Proteomes" id="UP001187868"/>
    </source>
</evidence>
<feature type="compositionally biased region" description="Basic and acidic residues" evidence="1">
    <location>
        <begin position="470"/>
        <end position="484"/>
    </location>
</feature>
<feature type="domain" description="Anti-CBASS protein Acb1-like N-terminal" evidence="2">
    <location>
        <begin position="47"/>
        <end position="396"/>
    </location>
</feature>
<protein>
    <submittedName>
        <fullName evidence="3">DUF1073 domain-containing protein</fullName>
    </submittedName>
</protein>
<dbReference type="NCBIfam" id="TIGR01555">
    <property type="entry name" value="phge_rel_HI1409"/>
    <property type="match status" value="1"/>
</dbReference>
<dbReference type="RefSeq" id="WP_057082893.1">
    <property type="nucleotide sequence ID" value="NZ_CP104920.1"/>
</dbReference>
<comment type="caution">
    <text evidence="3">The sequence shown here is derived from an EMBL/GenBank/DDBJ whole genome shotgun (WGS) entry which is preliminary data.</text>
</comment>
<dbReference type="InterPro" id="IPR024459">
    <property type="entry name" value="Acb1-like_N"/>
</dbReference>
<feature type="region of interest" description="Disordered" evidence="1">
    <location>
        <begin position="430"/>
        <end position="492"/>
    </location>
</feature>
<keyword evidence="4" id="KW-1185">Reference proteome</keyword>
<evidence type="ECO:0000259" key="2">
    <source>
        <dbReference type="Pfam" id="PF06381"/>
    </source>
</evidence>
<dbReference type="Proteomes" id="UP001187868">
    <property type="component" value="Unassembled WGS sequence"/>
</dbReference>
<sequence length="492" mass="55107">MAKQAKRVATADSYDNFVARVGMQQPNQHAASTYRANYTSRNRLLIEWAYRSSWVIGAAIDSISDDMTKKGARITSEMDPKRRGILEAKFDELCLWDRLNDIIKWSRLYGGAVGLILIEGQAPLTPLMTEKIGKGSFKGLAVLDRWMINPQLTRRVKSLGPDLGKPEFYDIVTSAQGLPAWTVHYSRLIRFDGVTLPYQQALTENEWGMSVVERIFDRLTSYDSTSVGAAQLAYKAHLRTAKIKDLRKIIAMGGKQFDALIKQMDLLRQYQTNEGMSLFDGDDTFETHSYSFAGLSDLLAEFKEEISGATGIPLIRLFGQSPKGFSSGDSDLANYYDAVSTLQERRLRIPVRMLYDALHRSEFGEPLPEDFTFEFNPLWQLSDLDRSTVAVNTVNALSTAVNSLGMSESAALTDLREMADVTGIGASITDEEIESAKIEPPPAYSDNQESQQTGRESLSDQSTGDSAFNGEHHQRPLRWFERFRNRNTGRAG</sequence>